<dbReference type="InterPro" id="IPR011706">
    <property type="entry name" value="Cu-oxidase_C"/>
</dbReference>
<dbReference type="Pfam" id="PF07732">
    <property type="entry name" value="Cu-oxidase_3"/>
    <property type="match status" value="1"/>
</dbReference>
<organism evidence="5 6">
    <name type="scientific">Maritalea porphyrae</name>
    <dbReference type="NCBI Taxonomy" id="880732"/>
    <lineage>
        <taxon>Bacteria</taxon>
        <taxon>Pseudomonadati</taxon>
        <taxon>Pseudomonadota</taxon>
        <taxon>Alphaproteobacteria</taxon>
        <taxon>Hyphomicrobiales</taxon>
        <taxon>Devosiaceae</taxon>
        <taxon>Maritalea</taxon>
    </lineage>
</organism>
<dbReference type="SUPFAM" id="SSF49503">
    <property type="entry name" value="Cupredoxins"/>
    <property type="match status" value="3"/>
</dbReference>
<evidence type="ECO:0000313" key="6">
    <source>
        <dbReference type="Proteomes" id="UP001161405"/>
    </source>
</evidence>
<dbReference type="PROSITE" id="PS00080">
    <property type="entry name" value="MULTICOPPER_OXIDASE2"/>
    <property type="match status" value="1"/>
</dbReference>
<feature type="domain" description="Plastocyanin-like" evidence="3">
    <location>
        <begin position="351"/>
        <end position="466"/>
    </location>
</feature>
<evidence type="ECO:0000256" key="1">
    <source>
        <dbReference type="ARBA" id="ARBA00022723"/>
    </source>
</evidence>
<dbReference type="InterPro" id="IPR045087">
    <property type="entry name" value="Cu-oxidase_fam"/>
</dbReference>
<sequence length="468" mass="51593">MPQISRRDAIKIIGGAAALVATPPALFAKEVDGVVELIAAPVSHKLHHAEDALASNLWGYNGEISGPVIKLRQGREAIIRFTNLLPEPTSVHWHGLRIENSMDGVSGLTQQAVNPGESFVYKFTPPDAGTYWYHAHNNSWSQVARGLYGGLIVEPASGPALPEDQDHILVIDDWRLDANGQLDKDSLGAQMDWSHGGRLGNWLTVNGKSAPKIMLRSGAANLLRLVNASNSRVLELDPLKFGGRIVAFDGQPVPEEPIELHYRPLLLGPAQRVDLLIYPENPFALEEVSGQAFPFCFFELASGATKAIGYTHPRPNDLPFPSSTDQLEFSIRMTGGAMGTLDDIYYQGEKLDMAGFQRTQQFWAFNGVANLMEQPILAVKHGQTVSLQIENSTAFMHAMHLHGHHFLIEDRDGDGVEHDSLWRDTFLIAPRQTTRISFVADNVGKWLFHCHMLEHAASGMNAWIEVNG</sequence>
<dbReference type="CDD" id="cd13861">
    <property type="entry name" value="CuRO_1_CumA_like"/>
    <property type="match status" value="1"/>
</dbReference>
<reference evidence="5" key="2">
    <citation type="submission" date="2023-01" db="EMBL/GenBank/DDBJ databases">
        <title>Draft genome sequence of Maritalea porphyrae strain NBRC 107169.</title>
        <authorList>
            <person name="Sun Q."/>
            <person name="Mori K."/>
        </authorList>
    </citation>
    <scope>NUCLEOTIDE SEQUENCE</scope>
    <source>
        <strain evidence="5">NBRC 107169</strain>
    </source>
</reference>
<comment type="caution">
    <text evidence="5">The sequence shown here is derived from an EMBL/GenBank/DDBJ whole genome shotgun (WGS) entry which is preliminary data.</text>
</comment>
<keyword evidence="2" id="KW-0560">Oxidoreductase</keyword>
<accession>A0ABQ5UKW2</accession>
<name>A0ABQ5UKW2_9HYPH</name>
<keyword evidence="6" id="KW-1185">Reference proteome</keyword>
<dbReference type="InterPro" id="IPR006311">
    <property type="entry name" value="TAT_signal"/>
</dbReference>
<dbReference type="InterPro" id="IPR008972">
    <property type="entry name" value="Cupredoxin"/>
</dbReference>
<proteinExistence type="predicted"/>
<dbReference type="PROSITE" id="PS51318">
    <property type="entry name" value="TAT"/>
    <property type="match status" value="1"/>
</dbReference>
<dbReference type="EMBL" id="BSNI01000001">
    <property type="protein sequence ID" value="GLQ15915.1"/>
    <property type="molecule type" value="Genomic_DNA"/>
</dbReference>
<dbReference type="Pfam" id="PF07731">
    <property type="entry name" value="Cu-oxidase_2"/>
    <property type="match status" value="1"/>
</dbReference>
<dbReference type="PANTHER" id="PTHR11709">
    <property type="entry name" value="MULTI-COPPER OXIDASE"/>
    <property type="match status" value="1"/>
</dbReference>
<dbReference type="InterPro" id="IPR011707">
    <property type="entry name" value="Cu-oxidase-like_N"/>
</dbReference>
<evidence type="ECO:0000256" key="2">
    <source>
        <dbReference type="ARBA" id="ARBA00023002"/>
    </source>
</evidence>
<dbReference type="Gene3D" id="2.60.40.420">
    <property type="entry name" value="Cupredoxins - blue copper proteins"/>
    <property type="match status" value="3"/>
</dbReference>
<protein>
    <submittedName>
        <fullName evidence="5">Metallo-oxidoreductase</fullName>
    </submittedName>
</protein>
<evidence type="ECO:0000259" key="3">
    <source>
        <dbReference type="Pfam" id="PF07731"/>
    </source>
</evidence>
<reference evidence="5" key="1">
    <citation type="journal article" date="2014" name="Int. J. Syst. Evol. Microbiol.">
        <title>Complete genome of a new Firmicutes species belonging to the dominant human colonic microbiota ('Ruminococcus bicirculans') reveals two chromosomes and a selective capacity to utilize plant glucans.</title>
        <authorList>
            <consortium name="NISC Comparative Sequencing Program"/>
            <person name="Wegmann U."/>
            <person name="Louis P."/>
            <person name="Goesmann A."/>
            <person name="Henrissat B."/>
            <person name="Duncan S.H."/>
            <person name="Flint H.J."/>
        </authorList>
    </citation>
    <scope>NUCLEOTIDE SEQUENCE</scope>
    <source>
        <strain evidence="5">NBRC 107169</strain>
    </source>
</reference>
<feature type="domain" description="Plastocyanin-like" evidence="4">
    <location>
        <begin position="51"/>
        <end position="156"/>
    </location>
</feature>
<evidence type="ECO:0000259" key="4">
    <source>
        <dbReference type="Pfam" id="PF07732"/>
    </source>
</evidence>
<keyword evidence="1" id="KW-0479">Metal-binding</keyword>
<dbReference type="Proteomes" id="UP001161405">
    <property type="component" value="Unassembled WGS sequence"/>
</dbReference>
<dbReference type="InterPro" id="IPR002355">
    <property type="entry name" value="Cu_oxidase_Cu_BS"/>
</dbReference>
<gene>
    <name evidence="5" type="ORF">GCM10007879_01640</name>
</gene>
<evidence type="ECO:0000313" key="5">
    <source>
        <dbReference type="EMBL" id="GLQ15915.1"/>
    </source>
</evidence>